<evidence type="ECO:0000313" key="1">
    <source>
        <dbReference type="EMBL" id="CAG6767372.1"/>
    </source>
</evidence>
<proteinExistence type="predicted"/>
<name>A0A8D9ALI0_9HEMI</name>
<protein>
    <submittedName>
        <fullName evidence="1">Uncharacterized protein</fullName>
    </submittedName>
</protein>
<dbReference type="EMBL" id="HBUF01573230">
    <property type="protein sequence ID" value="CAG6767372.1"/>
    <property type="molecule type" value="Transcribed_RNA"/>
</dbReference>
<organism evidence="1">
    <name type="scientific">Cacopsylla melanoneura</name>
    <dbReference type="NCBI Taxonomy" id="428564"/>
    <lineage>
        <taxon>Eukaryota</taxon>
        <taxon>Metazoa</taxon>
        <taxon>Ecdysozoa</taxon>
        <taxon>Arthropoda</taxon>
        <taxon>Hexapoda</taxon>
        <taxon>Insecta</taxon>
        <taxon>Pterygota</taxon>
        <taxon>Neoptera</taxon>
        <taxon>Paraneoptera</taxon>
        <taxon>Hemiptera</taxon>
        <taxon>Sternorrhyncha</taxon>
        <taxon>Psylloidea</taxon>
        <taxon>Psyllidae</taxon>
        <taxon>Psyllinae</taxon>
        <taxon>Cacopsylla</taxon>
    </lineage>
</organism>
<accession>A0A8D9ALI0</accession>
<dbReference type="AlphaFoldDB" id="A0A8D9ALI0"/>
<sequence length="115" mass="13734">MKENNIVQFLVNLPLSTDKNIKDTGCNSLKKIAVDRFFQLVVLVKCKRSFIFEKQIESIVWEILLTNWNFFPSYIYHNFGVMTINVREVQTTTKCRVSPERFKIKYRYIRIFCSP</sequence>
<reference evidence="1" key="1">
    <citation type="submission" date="2021-05" db="EMBL/GenBank/DDBJ databases">
        <authorList>
            <person name="Alioto T."/>
            <person name="Alioto T."/>
            <person name="Gomez Garrido J."/>
        </authorList>
    </citation>
    <scope>NUCLEOTIDE SEQUENCE</scope>
</reference>